<evidence type="ECO:0000313" key="2">
    <source>
        <dbReference type="EMBL" id="MEW9305260.1"/>
    </source>
</evidence>
<dbReference type="Pfam" id="PF14284">
    <property type="entry name" value="PcfJ"/>
    <property type="match status" value="1"/>
</dbReference>
<gene>
    <name evidence="2" type="ORF">ABXS05_06920</name>
</gene>
<protein>
    <submittedName>
        <fullName evidence="2">PcfJ domain-containing protein</fullName>
    </submittedName>
</protein>
<dbReference type="EMBL" id="JBFNQD010000001">
    <property type="protein sequence ID" value="MEW9305260.1"/>
    <property type="molecule type" value="Genomic_DNA"/>
</dbReference>
<feature type="region of interest" description="Disordered" evidence="1">
    <location>
        <begin position="252"/>
        <end position="272"/>
    </location>
</feature>
<dbReference type="InterPro" id="IPR025586">
    <property type="entry name" value="PcfJ"/>
</dbReference>
<evidence type="ECO:0000256" key="1">
    <source>
        <dbReference type="SAM" id="MobiDB-lite"/>
    </source>
</evidence>
<name>A0ABV3PI34_9HYPH</name>
<sequence length="390" mass="44100">MARSMIQRRQDAERERIEAYEATLRACARRAQSPSPLSDAIAAVRVGLSSFVLRDPGEWRPQLKTRDPARLKVAAARYLFARYPVPAPLEEIWSGPAGLEASEARERKRWYLVAAQGGSLYKECARDLLSRKEVHAFLNPPVALSFEAALWQAIARSYTDDLGVALRIARSKIAATPRTPKAHAFWREAARFFCLHPLPLEAIDDLCDFLSARFRADRRYSLKGRTPASLQRQMRDWHRELAQLDQIRRMAQRHAGAQARRPATGGKPSDGGRWPGAALADWSWQPSAKEARHRREEILVVQLKTGADLIAESRAMHHCVSGYAYKCLTGKASIWSLRRRAAGAVERLLTIELDRQHVAVQIRGLANRLARPEEEAMLKRWAKARGVILR</sequence>
<reference evidence="2 3" key="1">
    <citation type="submission" date="2024-07" db="EMBL/GenBank/DDBJ databases">
        <title>Description of Labrys sedimenti sp. nov., isolated from a diclofenac-degrading enrichment culture.</title>
        <authorList>
            <person name="Tancsics A."/>
            <person name="Csepanyi A."/>
        </authorList>
    </citation>
    <scope>NUCLEOTIDE SEQUENCE [LARGE SCALE GENOMIC DNA]</scope>
    <source>
        <strain evidence="2 3">LMG 23578</strain>
    </source>
</reference>
<proteinExistence type="predicted"/>
<dbReference type="Proteomes" id="UP001555786">
    <property type="component" value="Unassembled WGS sequence"/>
</dbReference>
<accession>A0ABV3PI34</accession>
<evidence type="ECO:0000313" key="3">
    <source>
        <dbReference type="Proteomes" id="UP001555786"/>
    </source>
</evidence>
<organism evidence="2 3">
    <name type="scientific">Labrys neptuniae</name>
    <dbReference type="NCBI Taxonomy" id="376174"/>
    <lineage>
        <taxon>Bacteria</taxon>
        <taxon>Pseudomonadati</taxon>
        <taxon>Pseudomonadota</taxon>
        <taxon>Alphaproteobacteria</taxon>
        <taxon>Hyphomicrobiales</taxon>
        <taxon>Xanthobacteraceae</taxon>
        <taxon>Labrys</taxon>
    </lineage>
</organism>
<comment type="caution">
    <text evidence="2">The sequence shown here is derived from an EMBL/GenBank/DDBJ whole genome shotgun (WGS) entry which is preliminary data.</text>
</comment>
<dbReference type="RefSeq" id="WP_367623364.1">
    <property type="nucleotide sequence ID" value="NZ_JBFNQD010000001.1"/>
</dbReference>
<keyword evidence="3" id="KW-1185">Reference proteome</keyword>